<evidence type="ECO:0000256" key="4">
    <source>
        <dbReference type="PIRSR" id="PIRSR623088-2"/>
    </source>
</evidence>
<evidence type="ECO:0000256" key="3">
    <source>
        <dbReference type="PIRSR" id="PIRSR623088-1"/>
    </source>
</evidence>
<comment type="caution">
    <text evidence="10">The sequence shown here is derived from an EMBL/GenBank/DDBJ whole genome shotgun (WGS) entry which is preliminary data.</text>
</comment>
<organism evidence="10 11">
    <name type="scientific">Perkinsus chesapeaki</name>
    <name type="common">Clam parasite</name>
    <name type="synonym">Perkinsus andrewsi</name>
    <dbReference type="NCBI Taxonomy" id="330153"/>
    <lineage>
        <taxon>Eukaryota</taxon>
        <taxon>Sar</taxon>
        <taxon>Alveolata</taxon>
        <taxon>Perkinsozoa</taxon>
        <taxon>Perkinsea</taxon>
        <taxon>Perkinsida</taxon>
        <taxon>Perkinsidae</taxon>
        <taxon>Perkinsus</taxon>
    </lineage>
</organism>
<protein>
    <recommendedName>
        <fullName evidence="6">Phosphodiesterase</fullName>
        <ecNumber evidence="6">3.1.4.-</ecNumber>
    </recommendedName>
</protein>
<keyword evidence="8" id="KW-0472">Membrane</keyword>
<feature type="binding site" evidence="4">
    <location>
        <begin position="563"/>
        <end position="567"/>
    </location>
    <ligand>
        <name>AMP</name>
        <dbReference type="ChEBI" id="CHEBI:456215"/>
    </ligand>
</feature>
<feature type="transmembrane region" description="Helical" evidence="8">
    <location>
        <begin position="129"/>
        <end position="149"/>
    </location>
</feature>
<feature type="binding site" evidence="5">
    <location>
        <position position="718"/>
    </location>
    <ligand>
        <name>Zn(2+)</name>
        <dbReference type="ChEBI" id="CHEBI:29105"/>
        <label>1</label>
    </ligand>
</feature>
<evidence type="ECO:0000259" key="9">
    <source>
        <dbReference type="PROSITE" id="PS51845"/>
    </source>
</evidence>
<evidence type="ECO:0000313" key="11">
    <source>
        <dbReference type="Proteomes" id="UP000591131"/>
    </source>
</evidence>
<feature type="transmembrane region" description="Helical" evidence="8">
    <location>
        <begin position="218"/>
        <end position="236"/>
    </location>
</feature>
<dbReference type="EMBL" id="JAAPAO010000108">
    <property type="protein sequence ID" value="KAF4672475.1"/>
    <property type="molecule type" value="Genomic_DNA"/>
</dbReference>
<dbReference type="InterPro" id="IPR036971">
    <property type="entry name" value="PDEase_catalytic_dom_sf"/>
</dbReference>
<keyword evidence="8" id="KW-0812">Transmembrane</keyword>
<dbReference type="GO" id="GO:0007165">
    <property type="term" value="P:signal transduction"/>
    <property type="evidence" value="ECO:0007669"/>
    <property type="project" value="InterPro"/>
</dbReference>
<name>A0A7J6MLR7_PERCH</name>
<sequence length="1038" mass="114680">MDSDASLEVDGPPLLIPDLNNGPAAPSGSAADASSRLPAIPEPVPEDILKPIGEIDERREKLMQWERVKLHKRTMVFSVPRFEKAYLLSLEPKLRRSLWVPAVAFIAFALVCLLYPAIWIDKWDTSANILFNLCWIVIIALSLFVLLTFHFSIPPSRFLELYIQLWAGFTMTAATLLGTDYSVAFPGANLGVADISVFLDLITIMYFSVYTPLRIRRLFPVAVIVNCLYIGISIGMGVPSYGPDSDVIESPSTDRWFAVSLSLVLVVSSILCLTGKYRLELFQRTNFLRLEVSQRRIDVLERTIVAFDSSNDKATRVTQMQLTHKRLLLMEKLIFRARSTGLSGLNVHNGQLACDLDHALSLVRKSEKSLFVLDFQKEVLMEGMSSHQQQEQQRRMASGETPKSGAESGSRGGGGHAPTASLLYCSALYTPMSSVAAPGSRIGPSRYDTVGGGTPSVTDLPAELRQGAECFVENSAKLLERVGRDFTLDVEGLWGDHVEENRSKPSSVAALYSAVARACLPDDQANRILSIGSEASDGSQCCPVYERFLAEVCSRYLPSVPYHNALHAAQVAHHCATCINSLGVRSALSDLDWASLIIACLCHDVGHFGRTNGFLVKTRHPLALRYNDRSVMENYHAATTFALLKESEDWDISRGLSRSELKRFRSQIVTLILSTDIGTQRKLLDKIEERVQAGAPFSIAQFPEDSRIIRELCICMADSGHVCLAWDMHYKWAIRLSSEFAAESLELARSNRGPPPSSPTFQASSPSSPPAGDQLNFINRCPLALLQAIGRLVDIDTTEFAKNAREWMVKVEYAIDDNLTRWSMLEEEEQKKAPPPKREPRTVVVESGDGRSPRGKRSSSADESPSNDDDDEDDDRRPMVSYRELYGDKSKSQSDEEEDGIPMVSYREAYGGGSQNKRPVTASGFTSSDEPPLLSYSALYGADGRSIEGGQNPRSQLDDSHDDDEPPLMSYTELYDHQRGTSDDSGDVPMLSYGDLYTKSGATIIQSKDSDDASEPPMISYSDLYGKKKSKESGGSKD</sequence>
<evidence type="ECO:0000313" key="10">
    <source>
        <dbReference type="EMBL" id="KAF4672475.1"/>
    </source>
</evidence>
<dbReference type="CDD" id="cd00077">
    <property type="entry name" value="HDc"/>
    <property type="match status" value="1"/>
</dbReference>
<dbReference type="InterPro" id="IPR023174">
    <property type="entry name" value="PDEase_CS"/>
</dbReference>
<keyword evidence="8" id="KW-1133">Transmembrane helix</keyword>
<dbReference type="PANTHER" id="PTHR11347">
    <property type="entry name" value="CYCLIC NUCLEOTIDE PHOSPHODIESTERASE"/>
    <property type="match status" value="1"/>
</dbReference>
<evidence type="ECO:0000256" key="7">
    <source>
        <dbReference type="SAM" id="MobiDB-lite"/>
    </source>
</evidence>
<comment type="cofactor">
    <cofactor evidence="6">
        <name>a divalent metal cation</name>
        <dbReference type="ChEBI" id="CHEBI:60240"/>
    </cofactor>
    <text evidence="6">Binds 2 divalent metal cations per subunit. Site 1 may preferentially bind zinc ions, while site 2 has a preference for magnesium and/or manganese ions.</text>
</comment>
<evidence type="ECO:0000256" key="1">
    <source>
        <dbReference type="ARBA" id="ARBA00022723"/>
    </source>
</evidence>
<feature type="binding site" evidence="4">
    <location>
        <position position="604"/>
    </location>
    <ligand>
        <name>AMP</name>
        <dbReference type="ChEBI" id="CHEBI:456215"/>
    </ligand>
</feature>
<feature type="transmembrane region" description="Helical" evidence="8">
    <location>
        <begin position="190"/>
        <end position="211"/>
    </location>
</feature>
<dbReference type="PRINTS" id="PR00387">
    <property type="entry name" value="PDIESTERASE1"/>
</dbReference>
<evidence type="ECO:0000256" key="8">
    <source>
        <dbReference type="SAM" id="Phobius"/>
    </source>
</evidence>
<reference evidence="10 11" key="1">
    <citation type="submission" date="2020-04" db="EMBL/GenBank/DDBJ databases">
        <title>Perkinsus chesapeaki whole genome sequence.</title>
        <authorList>
            <person name="Bogema D.R."/>
        </authorList>
    </citation>
    <scope>NUCLEOTIDE SEQUENCE [LARGE SCALE GENOMIC DNA]</scope>
    <source>
        <strain evidence="10">ATCC PRA-425</strain>
    </source>
</reference>
<evidence type="ECO:0000256" key="5">
    <source>
        <dbReference type="PIRSR" id="PIRSR623088-3"/>
    </source>
</evidence>
<feature type="transmembrane region" description="Helical" evidence="8">
    <location>
        <begin position="98"/>
        <end position="117"/>
    </location>
</feature>
<feature type="compositionally biased region" description="Acidic residues" evidence="7">
    <location>
        <begin position="865"/>
        <end position="874"/>
    </location>
</feature>
<evidence type="ECO:0000256" key="2">
    <source>
        <dbReference type="ARBA" id="ARBA00022801"/>
    </source>
</evidence>
<dbReference type="EC" id="3.1.4.-" evidence="6"/>
<dbReference type="AlphaFoldDB" id="A0A7J6MLR7"/>
<feature type="active site" description="Proton donor" evidence="3">
    <location>
        <position position="563"/>
    </location>
</feature>
<feature type="domain" description="PDEase" evidence="9">
    <location>
        <begin position="547"/>
        <end position="829"/>
    </location>
</feature>
<dbReference type="InterPro" id="IPR002073">
    <property type="entry name" value="PDEase_catalytic_dom"/>
</dbReference>
<feature type="region of interest" description="Disordered" evidence="7">
    <location>
        <begin position="1005"/>
        <end position="1038"/>
    </location>
</feature>
<feature type="binding site" evidence="4">
    <location>
        <position position="718"/>
    </location>
    <ligand>
        <name>AMP</name>
        <dbReference type="ChEBI" id="CHEBI:456215"/>
    </ligand>
</feature>
<keyword evidence="1 5" id="KW-0479">Metal-binding</keyword>
<dbReference type="OrthoDB" id="546632at2759"/>
<feature type="binding site" evidence="4">
    <location>
        <position position="774"/>
    </location>
    <ligand>
        <name>AMP</name>
        <dbReference type="ChEBI" id="CHEBI:456215"/>
    </ligand>
</feature>
<gene>
    <name evidence="10" type="primary">PDE1B_1</name>
    <name evidence="10" type="ORF">FOL47_000474</name>
</gene>
<dbReference type="SMART" id="SM00471">
    <property type="entry name" value="HDc"/>
    <property type="match status" value="1"/>
</dbReference>
<feature type="region of interest" description="Disordered" evidence="7">
    <location>
        <begin position="1"/>
        <end position="42"/>
    </location>
</feature>
<accession>A0A7J6MLR7</accession>
<comment type="similarity">
    <text evidence="6">Belongs to the cyclic nucleotide phosphodiesterase family.</text>
</comment>
<feature type="binding site" evidence="5">
    <location>
        <position position="604"/>
    </location>
    <ligand>
        <name>Zn(2+)</name>
        <dbReference type="ChEBI" id="CHEBI:29105"/>
        <label>2</label>
    </ligand>
</feature>
<evidence type="ECO:0000256" key="6">
    <source>
        <dbReference type="RuleBase" id="RU363067"/>
    </source>
</evidence>
<feature type="binding site" evidence="5">
    <location>
        <position position="603"/>
    </location>
    <ligand>
        <name>Zn(2+)</name>
        <dbReference type="ChEBI" id="CHEBI:29105"/>
        <label>1</label>
    </ligand>
</feature>
<feature type="region of interest" description="Disordered" evidence="7">
    <location>
        <begin position="907"/>
        <end position="992"/>
    </location>
</feature>
<dbReference type="Gene3D" id="1.10.1300.10">
    <property type="entry name" value="3'5'-cyclic nucleotide phosphodiesterase, catalytic domain"/>
    <property type="match status" value="1"/>
</dbReference>
<feature type="region of interest" description="Disordered" evidence="7">
    <location>
        <begin position="826"/>
        <end position="878"/>
    </location>
</feature>
<keyword evidence="11" id="KW-1185">Reference proteome</keyword>
<dbReference type="InterPro" id="IPR003607">
    <property type="entry name" value="HD/PDEase_dom"/>
</dbReference>
<dbReference type="GO" id="GO:0046872">
    <property type="term" value="F:metal ion binding"/>
    <property type="evidence" value="ECO:0007669"/>
    <property type="project" value="UniProtKB-KW"/>
</dbReference>
<feature type="region of interest" description="Disordered" evidence="7">
    <location>
        <begin position="383"/>
        <end position="415"/>
    </location>
</feature>
<dbReference type="GO" id="GO:0004114">
    <property type="term" value="F:3',5'-cyclic-nucleotide phosphodiesterase activity"/>
    <property type="evidence" value="ECO:0007669"/>
    <property type="project" value="InterPro"/>
</dbReference>
<dbReference type="PROSITE" id="PS51845">
    <property type="entry name" value="PDEASE_I_2"/>
    <property type="match status" value="1"/>
</dbReference>
<feature type="binding site" evidence="5">
    <location>
        <position position="567"/>
    </location>
    <ligand>
        <name>Zn(2+)</name>
        <dbReference type="ChEBI" id="CHEBI:29105"/>
        <label>1</label>
    </ligand>
</feature>
<feature type="compositionally biased region" description="Low complexity" evidence="7">
    <location>
        <begin position="22"/>
        <end position="35"/>
    </location>
</feature>
<dbReference type="PROSITE" id="PS00126">
    <property type="entry name" value="PDEASE_I_1"/>
    <property type="match status" value="1"/>
</dbReference>
<feature type="region of interest" description="Disordered" evidence="7">
    <location>
        <begin position="747"/>
        <end position="773"/>
    </location>
</feature>
<dbReference type="Pfam" id="PF00233">
    <property type="entry name" value="PDEase_I"/>
    <property type="match status" value="1"/>
</dbReference>
<keyword evidence="2 6" id="KW-0378">Hydrolase</keyword>
<feature type="compositionally biased region" description="Basic and acidic residues" evidence="7">
    <location>
        <begin position="829"/>
        <end position="841"/>
    </location>
</feature>
<dbReference type="SUPFAM" id="SSF109604">
    <property type="entry name" value="HD-domain/PDEase-like"/>
    <property type="match status" value="1"/>
</dbReference>
<proteinExistence type="inferred from homology"/>
<dbReference type="Proteomes" id="UP000591131">
    <property type="component" value="Unassembled WGS sequence"/>
</dbReference>
<dbReference type="InterPro" id="IPR023088">
    <property type="entry name" value="PDEase"/>
</dbReference>
<feature type="transmembrane region" description="Helical" evidence="8">
    <location>
        <begin position="161"/>
        <end position="178"/>
    </location>
</feature>
<feature type="compositionally biased region" description="Polar residues" evidence="7">
    <location>
        <begin position="915"/>
        <end position="929"/>
    </location>
</feature>
<feature type="binding site" evidence="5">
    <location>
        <position position="604"/>
    </location>
    <ligand>
        <name>Zn(2+)</name>
        <dbReference type="ChEBI" id="CHEBI:29105"/>
        <label>1</label>
    </ligand>
</feature>